<dbReference type="InterPro" id="IPR002397">
    <property type="entry name" value="Cyt_P450_B"/>
</dbReference>
<dbReference type="Pfam" id="PF00067">
    <property type="entry name" value="p450"/>
    <property type="match status" value="1"/>
</dbReference>
<evidence type="ECO:0000313" key="3">
    <source>
        <dbReference type="EMBL" id="GAA4063305.1"/>
    </source>
</evidence>
<reference evidence="4" key="1">
    <citation type="journal article" date="2019" name="Int. J. Syst. Evol. Microbiol.">
        <title>The Global Catalogue of Microorganisms (GCM) 10K type strain sequencing project: providing services to taxonomists for standard genome sequencing and annotation.</title>
        <authorList>
            <consortium name="The Broad Institute Genomics Platform"/>
            <consortium name="The Broad Institute Genome Sequencing Center for Infectious Disease"/>
            <person name="Wu L."/>
            <person name="Ma J."/>
        </authorList>
    </citation>
    <scope>NUCLEOTIDE SEQUENCE [LARGE SCALE GENOMIC DNA]</scope>
    <source>
        <strain evidence="4">JCM 16702</strain>
    </source>
</reference>
<dbReference type="SUPFAM" id="SSF48264">
    <property type="entry name" value="Cytochrome P450"/>
    <property type="match status" value="1"/>
</dbReference>
<keyword evidence="2" id="KW-0408">Iron</keyword>
<dbReference type="InterPro" id="IPR017972">
    <property type="entry name" value="Cyt_P450_CS"/>
</dbReference>
<comment type="similarity">
    <text evidence="1 2">Belongs to the cytochrome P450 family.</text>
</comment>
<protein>
    <submittedName>
        <fullName evidence="3">Cytochrome P450</fullName>
    </submittedName>
</protein>
<evidence type="ECO:0000313" key="4">
    <source>
        <dbReference type="Proteomes" id="UP001500683"/>
    </source>
</evidence>
<dbReference type="PANTHER" id="PTHR46696:SF1">
    <property type="entry name" value="CYTOCHROME P450 YJIB-RELATED"/>
    <property type="match status" value="1"/>
</dbReference>
<organism evidence="3 4">
    <name type="scientific">Actinomadura miaoliensis</name>
    <dbReference type="NCBI Taxonomy" id="430685"/>
    <lineage>
        <taxon>Bacteria</taxon>
        <taxon>Bacillati</taxon>
        <taxon>Actinomycetota</taxon>
        <taxon>Actinomycetes</taxon>
        <taxon>Streptosporangiales</taxon>
        <taxon>Thermomonosporaceae</taxon>
        <taxon>Actinomadura</taxon>
    </lineage>
</organism>
<dbReference type="Proteomes" id="UP001500683">
    <property type="component" value="Unassembled WGS sequence"/>
</dbReference>
<dbReference type="PROSITE" id="PS00086">
    <property type="entry name" value="CYTOCHROME_P450"/>
    <property type="match status" value="1"/>
</dbReference>
<dbReference type="RefSeq" id="WP_344943025.1">
    <property type="nucleotide sequence ID" value="NZ_BAAAZG010000006.1"/>
</dbReference>
<keyword evidence="2" id="KW-0560">Oxidoreductase</keyword>
<dbReference type="EMBL" id="BAAAZG010000006">
    <property type="protein sequence ID" value="GAA4063305.1"/>
    <property type="molecule type" value="Genomic_DNA"/>
</dbReference>
<accession>A0ABP7VBH5</accession>
<proteinExistence type="inferred from homology"/>
<sequence>MTERLTDDGVWGDPLGEEYDPLGVHLDDPHAFYERARKAEPIFFSPALNAWVVTRLSEVRRVLRDGATFSSANTLRPFAPLSPRVLAELAASPYPPCATFIEMDGEPHRRLRSMVAAPFAPERVAEAEPYIAERAAALAGELAAECAAHGRADFMERFAGRLPVDVICRLVGIPAEESEQVGADGLRAASLTMAHRFAAEDEQVEAARAQERLRRLIARHVRARLAEPRDDLIGAVTAACARGEDGLTPDREAAAVDLIFGVVLPGHITTSAMLGNGLLRLLTHRDQWRLLCERRDLLPNAVEEIARYDTPTHVFLRVTTRDAIVAGRYLPAGTEIAVWLAAANRDEEAFPGGEEFDVSRSAPAGHVTFGYGAHYCLGAPLARLQTEVALRVLTERLPELRLVPGQRIAYRPTLDHRGPLALQVTRAGR</sequence>
<dbReference type="PANTHER" id="PTHR46696">
    <property type="entry name" value="P450, PUTATIVE (EUROFUNG)-RELATED"/>
    <property type="match status" value="1"/>
</dbReference>
<dbReference type="Gene3D" id="1.10.630.10">
    <property type="entry name" value="Cytochrome P450"/>
    <property type="match status" value="1"/>
</dbReference>
<evidence type="ECO:0000256" key="1">
    <source>
        <dbReference type="ARBA" id="ARBA00010617"/>
    </source>
</evidence>
<name>A0ABP7VBH5_9ACTN</name>
<keyword evidence="2" id="KW-0479">Metal-binding</keyword>
<dbReference type="InterPro" id="IPR001128">
    <property type="entry name" value="Cyt_P450"/>
</dbReference>
<keyword evidence="4" id="KW-1185">Reference proteome</keyword>
<dbReference type="InterPro" id="IPR036396">
    <property type="entry name" value="Cyt_P450_sf"/>
</dbReference>
<comment type="caution">
    <text evidence="3">The sequence shown here is derived from an EMBL/GenBank/DDBJ whole genome shotgun (WGS) entry which is preliminary data.</text>
</comment>
<keyword evidence="2" id="KW-0503">Monooxygenase</keyword>
<keyword evidence="2" id="KW-0349">Heme</keyword>
<evidence type="ECO:0000256" key="2">
    <source>
        <dbReference type="RuleBase" id="RU000461"/>
    </source>
</evidence>
<dbReference type="PRINTS" id="PR00359">
    <property type="entry name" value="BP450"/>
</dbReference>
<gene>
    <name evidence="3" type="ORF">GCM10022214_15930</name>
</gene>